<dbReference type="Pfam" id="PF17802">
    <property type="entry name" value="SpaA"/>
    <property type="match status" value="7"/>
</dbReference>
<accession>A0A9Q5NYU2</accession>
<keyword evidence="5" id="KW-0572">Peptidoglycan-anchor</keyword>
<keyword evidence="7" id="KW-0812">Transmembrane</keyword>
<dbReference type="CDD" id="cd00222">
    <property type="entry name" value="CollagenBindB"/>
    <property type="match status" value="26"/>
</dbReference>
<dbReference type="InterPro" id="IPR013783">
    <property type="entry name" value="Ig-like_fold"/>
</dbReference>
<dbReference type="Pfam" id="PF00746">
    <property type="entry name" value="Gram_pos_anchor"/>
    <property type="match status" value="1"/>
</dbReference>
<evidence type="ECO:0000256" key="6">
    <source>
        <dbReference type="SAM" id="MobiDB-lite"/>
    </source>
</evidence>
<feature type="transmembrane region" description="Helical" evidence="7">
    <location>
        <begin position="12"/>
        <end position="32"/>
    </location>
</feature>
<dbReference type="RefSeq" id="WP_070788744.1">
    <property type="nucleotide sequence ID" value="NZ_MKIQ01000031.1"/>
</dbReference>
<dbReference type="OrthoDB" id="1744455at2"/>
<dbReference type="InterPro" id="IPR019931">
    <property type="entry name" value="LPXTG_anchor"/>
</dbReference>
<dbReference type="Pfam" id="PF05737">
    <property type="entry name" value="Collagen_bind"/>
    <property type="match status" value="2"/>
</dbReference>
<dbReference type="Gene3D" id="2.60.40.740">
    <property type="match status" value="5"/>
</dbReference>
<evidence type="ECO:0000313" key="9">
    <source>
        <dbReference type="EMBL" id="OFI45780.1"/>
    </source>
</evidence>
<comment type="caution">
    <text evidence="9">The sequence shown here is derived from an EMBL/GenBank/DDBJ whole genome shotgun (WGS) entry which is preliminary data.</text>
</comment>
<evidence type="ECO:0000259" key="8">
    <source>
        <dbReference type="PROSITE" id="PS50847"/>
    </source>
</evidence>
<evidence type="ECO:0000256" key="4">
    <source>
        <dbReference type="ARBA" id="ARBA00022729"/>
    </source>
</evidence>
<feature type="domain" description="Gram-positive cocci surface proteins LPxTG" evidence="8">
    <location>
        <begin position="4342"/>
        <end position="4376"/>
    </location>
</feature>
<keyword evidence="4" id="KW-0732">Signal</keyword>
<dbReference type="SUPFAM" id="SSF49478">
    <property type="entry name" value="Cna protein B-type domain"/>
    <property type="match status" value="30"/>
</dbReference>
<dbReference type="Proteomes" id="UP000177273">
    <property type="component" value="Unassembled WGS sequence"/>
</dbReference>
<dbReference type="Pfam" id="PF05738">
    <property type="entry name" value="Cna_B"/>
    <property type="match status" value="26"/>
</dbReference>
<dbReference type="SUPFAM" id="SSF49401">
    <property type="entry name" value="Bacterial adhesins"/>
    <property type="match status" value="6"/>
</dbReference>
<dbReference type="InterPro" id="IPR008456">
    <property type="entry name" value="Collagen-bd_dom"/>
</dbReference>
<gene>
    <name evidence="9" type="ORF">BG262_07210</name>
</gene>
<name>A0A9Q5NYU2_9LACT</name>
<dbReference type="PROSITE" id="PS50847">
    <property type="entry name" value="GRAM_POS_ANCHORING"/>
    <property type="match status" value="1"/>
</dbReference>
<keyword evidence="7" id="KW-1133">Transmembrane helix</keyword>
<dbReference type="Pfam" id="PF17961">
    <property type="entry name" value="Big_8"/>
    <property type="match status" value="1"/>
</dbReference>
<dbReference type="NCBIfam" id="TIGR01167">
    <property type="entry name" value="LPXTG_anchor"/>
    <property type="match status" value="1"/>
</dbReference>
<dbReference type="Gene3D" id="2.60.40.10">
    <property type="entry name" value="Immunoglobulins"/>
    <property type="match status" value="7"/>
</dbReference>
<feature type="compositionally biased region" description="Low complexity" evidence="6">
    <location>
        <begin position="195"/>
        <end position="228"/>
    </location>
</feature>
<dbReference type="PANTHER" id="PTHR36108">
    <property type="entry name" value="COLOSSIN-B-RELATED"/>
    <property type="match status" value="1"/>
</dbReference>
<organism evidence="9 10">
    <name type="scientific">Floricoccus penangensis</name>
    <dbReference type="NCBI Taxonomy" id="1859475"/>
    <lineage>
        <taxon>Bacteria</taxon>
        <taxon>Bacillati</taxon>
        <taxon>Bacillota</taxon>
        <taxon>Bacilli</taxon>
        <taxon>Lactobacillales</taxon>
        <taxon>Streptococcaceae</taxon>
        <taxon>Floricoccus</taxon>
    </lineage>
</organism>
<dbReference type="Gene3D" id="2.60.40.1140">
    <property type="entry name" value="Collagen-binding surface protein Cna, B-type domain"/>
    <property type="match status" value="26"/>
</dbReference>
<dbReference type="EMBL" id="MKIQ01000031">
    <property type="protein sequence ID" value="OFI45780.1"/>
    <property type="molecule type" value="Genomic_DNA"/>
</dbReference>
<feature type="region of interest" description="Disordered" evidence="6">
    <location>
        <begin position="1002"/>
        <end position="1035"/>
    </location>
</feature>
<evidence type="ECO:0000313" key="10">
    <source>
        <dbReference type="Proteomes" id="UP000177273"/>
    </source>
</evidence>
<keyword evidence="7" id="KW-0472">Membrane</keyword>
<evidence type="ECO:0000256" key="2">
    <source>
        <dbReference type="ARBA" id="ARBA00022512"/>
    </source>
</evidence>
<feature type="transmembrane region" description="Helical" evidence="7">
    <location>
        <begin position="4351"/>
        <end position="4368"/>
    </location>
</feature>
<evidence type="ECO:0000256" key="5">
    <source>
        <dbReference type="ARBA" id="ARBA00023088"/>
    </source>
</evidence>
<keyword evidence="10" id="KW-1185">Reference proteome</keyword>
<comment type="similarity">
    <text evidence="1">Belongs to the serine-aspartate repeat-containing protein (SDr) family.</text>
</comment>
<keyword evidence="2" id="KW-0134">Cell wall</keyword>
<feature type="compositionally biased region" description="Polar residues" evidence="6">
    <location>
        <begin position="229"/>
        <end position="242"/>
    </location>
</feature>
<proteinExistence type="inferred from homology"/>
<dbReference type="PANTHER" id="PTHR36108:SF13">
    <property type="entry name" value="COLOSSIN-B-RELATED"/>
    <property type="match status" value="1"/>
</dbReference>
<sequence>MTKKQKLFNRIIYGFMVIITILPYFTPVVAVAQSLSSEDNVPVKLKNLTVSKEDKSILELDVQVKGTGEEQDIDISYPQDLPVESINWSEADKEGKKEITFDEKKNTFKLPVEADANYKAKINIKLKENVTREKGKTKLSYTFREAKTQAPKESATGESSDESDPATAEIGAPVQTVEEEFDLPEIDTTVKVEEPSSTTTSESTSASISSTSEETNSSSTVASTIPSSEPAQSTEQSSQANTSESKVESSSSEPAKDTKKIVKRSVETAALRNDIRSYYPNGDGTIITTGKVIYTNSKGEPVDLGDGTVHGVPLDTTMRMQYAWAIPEDIRENIKAGDYFDFHIPDQLKPRVAQNGELKNKAGEVYATYTVGTDGKVRFTFKDPVENESGITGDFFFDVKFNKSEVKEIGEIKVEFPAEDKLKPFDVYVRPDTSKEISKSGLVDQINNPKEIYWDVTFNQAQKLKDNPTITETFPSGVTYKSVKAYKVIMNKDGSVKEEGEELPTSAYTVDSNGNVTITGQTRDSYVLKYVTTINDASKPDAGGQVSFTNKATLTDKINPRPIETSATVNADYKKRVEKKRSTTTDGGKQGYDPYTQTFNWVVNYNYGEKDIKSADAKLVDTYSSNTTFDPASMVVKAVTFDKNGKEIFGDTLSNPADYTIVEDKANNTFTIQFTKDIKQAYKLLYSTKAKGTVEGNIKAENKVDAATGPTDSGTIYGRQVNIIKATGTPDYKSKTIPWNISVNNTRYEMKNLKVSDRYKPVPGLSMQIVNGKYNLKITDYVDNYVLKENEDYKLTIEKDGNNEIGFLVEFIGKYETTDHRFSIDYTTDFDTKDMVAGSKFTNTATGTWFDTKDGLPKKSDGSSEFIPFTDYSKDIGKYGYYNPETKLITWTINANLSRGELKNAFVSDKILGKQSYVTDSLKVYEGQIGANGAVSKKDSQVINDQVRITKPEFSNDNTFKVEFPDGKEDDTKVYVIEYQTSLDDKVVQPKYDNIATIHNEANAKKDQDAPASVTPQYGGSFAAKNGRAGNPNDPDDSQYVYWDAFLNPAQSTITDFTIKDEPSPNQIIDEDSIVIYGAKYVYKRTTGNNFAYVLEADKSIVLEKGKDYNVETTTDNSTGKQVMTIKMPGTINQAYSLQYRSYVTSVDDNGQAKASNSISVSGTGTDKVEGLITKEVSTNVSSSGGGASGTKGKITLKKVDKDDPSKTLTGASFKLLNSKGTKVLRQGEVGADGTLTFGGLPFGEYTLIEDNHPKGYVIPNDLVTGRKIKIDASTSKQNATVQVENTKTKVTIQKYGETSDPEGYKKLPGAKFQVEKYIRNEQDESQSTWEVVDIDPSVTDADGNLNIRGLEVGLYRLTEIEAPEGYVKNLVPEYFTVYSNDANQIPDITMSYYNYQGAALLEKKDVEGNTLKNAEFSIFKVDADGNKIGDAVQTGLVTNEKGQIYAQYLAPGDYAFQETKAPEGYVKNDRLYLFTIDKSSIDAHAVIKNFAHAINFKGSAQIVKRDKSGKTLAGAEFKVVDANNKELKTGLVADADGKVFVDQLGPGKYKFIETKAANGYLLNTQPVEFEINDSALGEPQTVEVNPETGFINYKGSVLLVKYDDSLDAQPLKNAEFDIISVATGRAVNDKPLVTDENGRINYDGLAPGDYFFKETKAPNGFIVNKTTIPFTIADQANGVPEVKIASDKFINYRGSAELTKTDANGEALEGAEFKIIDVNGLTVQENLKTDVDGKVNASGLAPGKYSFVETKAPEGFMLNDSPQDFEISLDAIDKPAKSVAKDLINYKGSAELIKTGADSKGLQGAEFKVVDSKGKDVKTDLVSDVNGKVRVEGLAPGTYKFVETKAPQDYQLSDKTYEFVISDKSNVTPQPVEAGTMSNKYEETEISGTKTWDDNDNQDGYRPDSIIVELYDGETKVGEQKVTADSNNNWKYSFTGLRKYKDGQEIKYTVKEKAVKEYETNVEEGTINITNTHKPEEKDIKVEKVWDDKDNQDNKRSTSIKVQLKADGKRIGQPIVLNEENNWKYDWTNQPVYDNGKKIEYTIEEEDIPKEYTSKVEKDEAGNFKVTNSYTPEVIEISGKKVWNDKDNQDGIRPDSIKVDLLADGQVIQSQTVNKDNNWEYKFANLPKNKNIGDKIIYTLNEVGSDDNVIKDYTVEYKDGEIINSYKPGQTSVTVTKKWDDSNNQDGKRPDSIMVQLYAGEFKEGPQIELNEGNKWTYTWNELALKNQGSDIKYSVKEVGNVPNYVESSVEESSANNFIITNKHEVEVTEISGTKTWNDKDNQDGVRPEEISVNLLADGNKVQEKILKADEKGRWNYSFTNLPVYKDGKKILYTVTENSVEGYTTKIDGYNITNSYNPDKTSVHISKVWNDANDQDGVRPEEITVRLTADGKQVGDEVKLSAKNGWNYTWEELDKNSKGKPIEYSVVETSKSKYYSIGDTTTDGHGNFTITNSHTPELTELEGKKIWDDKDNQDGSRPDSISVNLYANGTKIDSQIVTKETNWKYKFTDLPKYSNKEEILYTIGEDNIKDYSLDIKGNNLTNSHTPEKTNATVRKVWDDNNNQDGLQSKSIKVQLKADGEKQGSPVELNSDNNWTYTWSELDKKAKGNDIEYTVEEIGTPTGYENTISNDGKGNLTIKNIHTPDVTELEGQKSWNDNNNQDGLRPEAITAVLLENGVKVASQTVTSENGWKYSFKNLDKYRNGKLIEYTVVEDKINGYDFTTDSNNNLINTHNPALTNISGTKTWVDADNQDGLRPSSITVNLLADGKVVDSRTVSADKNNEWKYEFNNLPKFQDGGKEIIYTIEEVKVDNYETKQDKFDLTNTHTPVTREISANKVWDDTDDQDGLRPKAIQVQLYADGKEYGSSISLGLSNGWSYVWKNLPVNANGQKITYDVKEIGIPSGYENKVSEVDGKFTITNTHKTELTEVDGIKTWNDANNQDGKRPKEIKIHLLANGEKVAETTATEDSSWKYNFKNLPKFKGGEAITYTVVEDNIAEYSTEINGYNITNSYTPGKTNVSVSKAWNDNNNQDGIQPKSIKVQLYANGQKQGDAIELDKANSWSHIWSGLDAKANGEDIEYVVEEVDVPKGYQVQISTTGSGHYFITNTHDSEQTKVVGQKTWNDKDNQDGKRPNSIEIFLFANGHKTDKSQKASAENGWKYEFNDLPKYEDGKEIKYTVAENNITDYSAKIDGPNITNSYTPGQTSITVHKTWDDENDQDGLQPKSIKVQLYADDKKVRDEVTLNEKNSWTYTWSELDLKAQGKDIKYVVKEVDVPKGYTQHISDDGQNNITVINTHTPEITELEGQKTWNDADNQDGLRPDSITIVLNKNGKKYATQTVSSKTDWKYNFTNLDKFEDGKEIKWTVSEDKVTGYDYTVDKNNNITNTHKPEVTEIKGSKTWSDKDNQDGIRPDSITIHLLANDKVVDSKEVTSKDDWKYEFINLPKYKEGKELVYTVTEDAVKEYSTEKDGYNFTNTYKPGKTSFTVSKLWDDGINQDGIRPVSIKVQLFADDKEMGTPIELNANNAWTYIWKDLDLKVQGKEIKYSVKEASVPTGYEVEYKEIGNNNYTITNKHVTEVTKVNGVKTWNDSDNQDGLRPEKIVVNLLADNVKVDSKEVTEKDDWKYEFANLPKRKDGKVIRYTVEEDKVEGYETKVDGFNVTNTHTPELTQLSGAKLWNDADNQDGLRPDSITINLLANGKKVDSKVIKESDGWKYNFTQLPKFKSGKEIVYTIEEVKVSGYEPTIDGNNITNTHETSLIKVNGKKTWDDGDNQDNTRPNSIIVNLLADGKKVDSKVVKASDGWKYEFIDLAEYKAGKKITYTVEEVKVNGYESKIDGLNIINSYKPKTTKISVNKVWNDKDNQDGIRPAGINVQLYANEKKSGSVVVLDESNNWSYNWSDLAVNANGQKISYEVKELDVPKGYESNLVVKDNKVTITNSHDVELTDVKGSKTWSDKDNQDGKRPDSIKVHLLADGKEVSSKTVTSQSNWKYEFTNLPKYNKGNEIVYTVSEDAVKDYTSTRKGHDLTNSYTPGKTNYTVSKAWYDNNNQDNLRPKSIKVQLFANDKKVLNEVTLNEENSWTYTWKDLDEKANGEVIKYTAKEVNLPNGYVSEQKELGKNNVVITNKHVTAVTEISGTKTWDDKDNKEGKRPESITVNLYADGKKVTSKTVTDNDEWKYSFTNLPKFKDGKEVIYTLTEDLVEGYVSKQDKFDFINTYSPEKTTYKVTKNWNDDNDKAGHRSKSIKVQLYANDSEVGKAIELSADNNWTYDWNDLDLKLDGKEIKYTVKEVNVPKGYSSRVSQESKVHSVITNTYTPNTPNVPGTPNKPNKPSKPKKPKGFLPKTGENTNIILLVIGIMLTALAGYLVKFRSKKED</sequence>
<evidence type="ECO:0000256" key="3">
    <source>
        <dbReference type="ARBA" id="ARBA00022525"/>
    </source>
</evidence>
<dbReference type="InterPro" id="IPR041171">
    <property type="entry name" value="SDR_Ig"/>
</dbReference>
<dbReference type="InterPro" id="IPR041033">
    <property type="entry name" value="SpaA_PFL_dom_1"/>
</dbReference>
<dbReference type="InterPro" id="IPR008454">
    <property type="entry name" value="Collagen-bd_Cna-like_B-typ_dom"/>
</dbReference>
<feature type="compositionally biased region" description="Low complexity" evidence="6">
    <location>
        <begin position="4313"/>
        <end position="4330"/>
    </location>
</feature>
<keyword evidence="3" id="KW-0964">Secreted</keyword>
<dbReference type="InterPro" id="IPR008966">
    <property type="entry name" value="Adhesion_dom_sf"/>
</dbReference>
<evidence type="ECO:0000256" key="7">
    <source>
        <dbReference type="SAM" id="Phobius"/>
    </source>
</evidence>
<evidence type="ECO:0000256" key="1">
    <source>
        <dbReference type="ARBA" id="ARBA00007257"/>
    </source>
</evidence>
<dbReference type="GO" id="GO:0005518">
    <property type="term" value="F:collagen binding"/>
    <property type="evidence" value="ECO:0007669"/>
    <property type="project" value="InterPro"/>
</dbReference>
<protein>
    <recommendedName>
        <fullName evidence="8">Gram-positive cocci surface proteins LPxTG domain-containing protein</fullName>
    </recommendedName>
</protein>
<reference evidence="10" key="1">
    <citation type="submission" date="2016-09" db="EMBL/GenBank/DDBJ databases">
        <title>Draft genome sequence of a novel species of the family Streptococcaceae isolated from flowers.</title>
        <authorList>
            <person name="Chuah L.-O."/>
            <person name="Yap K.-P."/>
            <person name="Thong K.L."/>
            <person name="Liong M.T."/>
            <person name="Ahmad R."/>
            <person name="Rusul G."/>
        </authorList>
    </citation>
    <scope>NUCLEOTIDE SEQUENCE [LARGE SCALE GENOMIC DNA]</scope>
    <source>
        <strain evidence="10">HibF3</strain>
    </source>
</reference>
<feature type="region of interest" description="Disordered" evidence="6">
    <location>
        <begin position="141"/>
        <end position="261"/>
    </location>
</feature>
<feature type="region of interest" description="Disordered" evidence="6">
    <location>
        <begin position="4313"/>
        <end position="4343"/>
    </location>
</feature>